<dbReference type="GO" id="GO:0042795">
    <property type="term" value="P:snRNA transcription by RNA polymerase II"/>
    <property type="evidence" value="ECO:0007669"/>
    <property type="project" value="TreeGrafter"/>
</dbReference>
<protein>
    <recommendedName>
        <fullName evidence="8">OCEL domain-containing protein</fullName>
    </recommendedName>
</protein>
<dbReference type="GO" id="GO:0000987">
    <property type="term" value="F:cis-regulatory region sequence-specific DNA binding"/>
    <property type="evidence" value="ECO:0007669"/>
    <property type="project" value="TreeGrafter"/>
</dbReference>
<gene>
    <name evidence="9" type="ORF">KC01_LOCUS7277</name>
</gene>
<name>A0AAV2JJ71_KNICA</name>
<dbReference type="Gene3D" id="1.10.10.2670">
    <property type="entry name" value="E3 ubiquitin-protein ligase"/>
    <property type="match status" value="1"/>
</dbReference>
<feature type="region of interest" description="Disordered" evidence="7">
    <location>
        <begin position="386"/>
        <end position="502"/>
    </location>
</feature>
<dbReference type="InterPro" id="IPR036390">
    <property type="entry name" value="WH_DNA-bd_sf"/>
</dbReference>
<feature type="compositionally biased region" description="Basic and acidic residues" evidence="7">
    <location>
        <begin position="432"/>
        <end position="449"/>
    </location>
</feature>
<feature type="domain" description="OCEL" evidence="8">
    <location>
        <begin position="524"/>
        <end position="634"/>
    </location>
</feature>
<keyword evidence="5" id="KW-0539">Nucleus</keyword>
<dbReference type="InterPro" id="IPR010844">
    <property type="entry name" value="Occludin_ELL"/>
</dbReference>
<dbReference type="PANTHER" id="PTHR23288:SF9">
    <property type="entry name" value="RNA POLYMERASE II ELONGATION FACTOR ELL"/>
    <property type="match status" value="1"/>
</dbReference>
<evidence type="ECO:0000256" key="1">
    <source>
        <dbReference type="ARBA" id="ARBA00004123"/>
    </source>
</evidence>
<keyword evidence="3" id="KW-0805">Transcription regulation</keyword>
<dbReference type="GO" id="GO:0032968">
    <property type="term" value="P:positive regulation of transcription elongation by RNA polymerase II"/>
    <property type="evidence" value="ECO:0007669"/>
    <property type="project" value="TreeGrafter"/>
</dbReference>
<dbReference type="InterPro" id="IPR019464">
    <property type="entry name" value="ELL_N"/>
</dbReference>
<dbReference type="GO" id="GO:0006368">
    <property type="term" value="P:transcription elongation by RNA polymerase II"/>
    <property type="evidence" value="ECO:0007669"/>
    <property type="project" value="InterPro"/>
</dbReference>
<proteinExistence type="inferred from homology"/>
<evidence type="ECO:0000313" key="10">
    <source>
        <dbReference type="Proteomes" id="UP001497482"/>
    </source>
</evidence>
<dbReference type="Gene3D" id="6.10.140.340">
    <property type="match status" value="1"/>
</dbReference>
<comment type="similarity">
    <text evidence="2 6">Belongs to the ELL/occludin family.</text>
</comment>
<dbReference type="Pfam" id="PF10390">
    <property type="entry name" value="ELL"/>
    <property type="match status" value="1"/>
</dbReference>
<dbReference type="EMBL" id="OZ035834">
    <property type="protein sequence ID" value="CAL1575775.1"/>
    <property type="molecule type" value="Genomic_DNA"/>
</dbReference>
<evidence type="ECO:0000313" key="9">
    <source>
        <dbReference type="EMBL" id="CAL1575775.1"/>
    </source>
</evidence>
<feature type="compositionally biased region" description="Basic and acidic residues" evidence="7">
    <location>
        <begin position="410"/>
        <end position="425"/>
    </location>
</feature>
<reference evidence="9 10" key="1">
    <citation type="submission" date="2024-04" db="EMBL/GenBank/DDBJ databases">
        <authorList>
            <person name="Waldvogel A.-M."/>
            <person name="Schoenle A."/>
        </authorList>
    </citation>
    <scope>NUCLEOTIDE SEQUENCE [LARGE SCALE GENOMIC DNA]</scope>
</reference>
<sequence>MRKDRFATISARQDRDLQLLQRTEPWRLPDVRALICRAAPSSFPLIPPRHHPGMSALQENHSYGLSSAQCASNLSVFHVKLTDSAARAIEGFQSGKGWASSPTICFSDNKGRIRLPCADAQDQARVFTFSVSNVSSHNPHGRFECVQQASGRAAEELSCLGIIHKKMTVNATDDSYDKAKQSMAQAEEDTRSRGAIVIKHGGRFQGRKLTVRSSAPSNPPQTKAKASLLGLKKLANSRPKAKQTTSPLLTQRNNGVEVQHRPLKERVAHILALKPYRKAELLLRLQRDGLRPEDKHELDALLHQVGQQSSKDNAFVLKDSLFKELQKDWPGYTPGDQQLLKRILVRRLFQPQQNLLSVPEAQVSPLRDTPNSSPAHRPKLLLQEEHAEPPLSKRPRISHLSTKTPLTRPDPPRLSENKNHLDPRKLFQSLSEVDKRLESETCEEKKQEAPENQQNSCDSPPSPVPVPDLTKAKVTRKKSRHKRKEKEKERSNDREDDSNQISQDYTDSCEKLIDSNILQAYDTMDYLLKYCAIGSAQQRQSYKLDFNREYSEYRELHARIDSVTRQFMELDTQLKQLQSDSQKYKTVHNQIVQEYREIKKSNPNYSQDKIRCEYLHSKLAHIKKLIWDYDQHQR</sequence>
<evidence type="ECO:0000256" key="6">
    <source>
        <dbReference type="PROSITE-ProRule" id="PRU01324"/>
    </source>
</evidence>
<organism evidence="9 10">
    <name type="scientific">Knipowitschia caucasica</name>
    <name type="common">Caucasian dwarf goby</name>
    <name type="synonym">Pomatoschistus caucasicus</name>
    <dbReference type="NCBI Taxonomy" id="637954"/>
    <lineage>
        <taxon>Eukaryota</taxon>
        <taxon>Metazoa</taxon>
        <taxon>Chordata</taxon>
        <taxon>Craniata</taxon>
        <taxon>Vertebrata</taxon>
        <taxon>Euteleostomi</taxon>
        <taxon>Actinopterygii</taxon>
        <taxon>Neopterygii</taxon>
        <taxon>Teleostei</taxon>
        <taxon>Neoteleostei</taxon>
        <taxon>Acanthomorphata</taxon>
        <taxon>Gobiaria</taxon>
        <taxon>Gobiiformes</taxon>
        <taxon>Gobioidei</taxon>
        <taxon>Gobiidae</taxon>
        <taxon>Gobiinae</taxon>
        <taxon>Knipowitschia</taxon>
    </lineage>
</organism>
<feature type="compositionally biased region" description="Basic residues" evidence="7">
    <location>
        <begin position="473"/>
        <end position="485"/>
    </location>
</feature>
<dbReference type="GO" id="GO:0008023">
    <property type="term" value="C:transcription elongation factor complex"/>
    <property type="evidence" value="ECO:0007669"/>
    <property type="project" value="InterPro"/>
</dbReference>
<dbReference type="InterPro" id="IPR042065">
    <property type="entry name" value="E3_ELL-like"/>
</dbReference>
<dbReference type="InterPro" id="IPR031176">
    <property type="entry name" value="ELL/occludin"/>
</dbReference>
<evidence type="ECO:0000256" key="7">
    <source>
        <dbReference type="SAM" id="MobiDB-lite"/>
    </source>
</evidence>
<keyword evidence="10" id="KW-1185">Reference proteome</keyword>
<evidence type="ECO:0000256" key="2">
    <source>
        <dbReference type="ARBA" id="ARBA00009171"/>
    </source>
</evidence>
<keyword evidence="4" id="KW-0804">Transcription</keyword>
<dbReference type="Pfam" id="PF07303">
    <property type="entry name" value="Occludin_ELL"/>
    <property type="match status" value="1"/>
</dbReference>
<evidence type="ECO:0000259" key="8">
    <source>
        <dbReference type="PROSITE" id="PS51980"/>
    </source>
</evidence>
<dbReference type="PANTHER" id="PTHR23288">
    <property type="entry name" value="OCCLUDIN AND RNA POLYMERASE II ELONGATION FACTOR ELL"/>
    <property type="match status" value="1"/>
</dbReference>
<dbReference type="Proteomes" id="UP001497482">
    <property type="component" value="Chromosome 12"/>
</dbReference>
<dbReference type="PROSITE" id="PS51980">
    <property type="entry name" value="OCEL"/>
    <property type="match status" value="1"/>
</dbReference>
<evidence type="ECO:0000256" key="5">
    <source>
        <dbReference type="ARBA" id="ARBA00023242"/>
    </source>
</evidence>
<evidence type="ECO:0000256" key="3">
    <source>
        <dbReference type="ARBA" id="ARBA00023015"/>
    </source>
</evidence>
<evidence type="ECO:0000256" key="4">
    <source>
        <dbReference type="ARBA" id="ARBA00023163"/>
    </source>
</evidence>
<dbReference type="SUPFAM" id="SSF144292">
    <property type="entry name" value="occludin/ELL-like"/>
    <property type="match status" value="1"/>
</dbReference>
<dbReference type="AlphaFoldDB" id="A0AAV2JJ71"/>
<comment type="subcellular location">
    <subcellularLocation>
        <location evidence="1">Nucleus</location>
    </subcellularLocation>
</comment>
<dbReference type="SUPFAM" id="SSF46785">
    <property type="entry name" value="Winged helix' DNA-binding domain"/>
    <property type="match status" value="1"/>
</dbReference>
<accession>A0AAV2JJ71</accession>